<gene>
    <name evidence="1" type="ORF">RDB_LOCUS68046</name>
</gene>
<dbReference type="Proteomes" id="UP000663843">
    <property type="component" value="Unassembled WGS sequence"/>
</dbReference>
<evidence type="ECO:0000313" key="1">
    <source>
        <dbReference type="EMBL" id="CAE6434498.1"/>
    </source>
</evidence>
<evidence type="ECO:0000313" key="2">
    <source>
        <dbReference type="Proteomes" id="UP000663843"/>
    </source>
</evidence>
<proteinExistence type="predicted"/>
<protein>
    <submittedName>
        <fullName evidence="1">Uncharacterized protein</fullName>
    </submittedName>
</protein>
<sequence>MSSYSSGNRIRLRISGIRLEPLISERAIKLKLLVDGGAFIKEFPTVEKGQPLKWSSLTIVDADRNSRVELGMHERYYRKYSRYSSESCLVSEIGTISTKMLEIKGTQYSAELEILDQTQADEFFAKSRDQLSNMGQVDNTNEKLKKAHRMFKSMLEFGSAVAELNPIAKMVFAVCTRAWEKIEDQQNSSEELDNLAGRLVEMAPLVDEVKKYARFKPLRQNIEEFLLMIEDVSIFVLERQAKGFVVQVFMSVFDSSDKDRVEELVKRFQKTKGDFDTAIGVQTMAMLATAGAFRFGATFVSSR</sequence>
<accession>A0A8H3AKF8</accession>
<name>A0A8H3AKF8_9AGAM</name>
<dbReference type="EMBL" id="CAJMWT010002155">
    <property type="protein sequence ID" value="CAE6434498.1"/>
    <property type="molecule type" value="Genomic_DNA"/>
</dbReference>
<reference evidence="1" key="1">
    <citation type="submission" date="2021-01" db="EMBL/GenBank/DDBJ databases">
        <authorList>
            <person name="Kaushik A."/>
        </authorList>
    </citation>
    <scope>NUCLEOTIDE SEQUENCE</scope>
    <source>
        <strain evidence="1">AG2-2IIIB</strain>
    </source>
</reference>
<organism evidence="1 2">
    <name type="scientific">Rhizoctonia solani</name>
    <dbReference type="NCBI Taxonomy" id="456999"/>
    <lineage>
        <taxon>Eukaryota</taxon>
        <taxon>Fungi</taxon>
        <taxon>Dikarya</taxon>
        <taxon>Basidiomycota</taxon>
        <taxon>Agaricomycotina</taxon>
        <taxon>Agaricomycetes</taxon>
        <taxon>Cantharellales</taxon>
        <taxon>Ceratobasidiaceae</taxon>
        <taxon>Rhizoctonia</taxon>
    </lineage>
</organism>
<comment type="caution">
    <text evidence="1">The sequence shown here is derived from an EMBL/GenBank/DDBJ whole genome shotgun (WGS) entry which is preliminary data.</text>
</comment>
<dbReference type="AlphaFoldDB" id="A0A8H3AKF8"/>